<evidence type="ECO:0000313" key="2">
    <source>
        <dbReference type="Proteomes" id="UP000692954"/>
    </source>
</evidence>
<accession>A0A8S1RQJ3</accession>
<dbReference type="AlphaFoldDB" id="A0A8S1RQJ3"/>
<proteinExistence type="predicted"/>
<organism evidence="1 2">
    <name type="scientific">Paramecium sonneborni</name>
    <dbReference type="NCBI Taxonomy" id="65129"/>
    <lineage>
        <taxon>Eukaryota</taxon>
        <taxon>Sar</taxon>
        <taxon>Alveolata</taxon>
        <taxon>Ciliophora</taxon>
        <taxon>Intramacronucleata</taxon>
        <taxon>Oligohymenophorea</taxon>
        <taxon>Peniculida</taxon>
        <taxon>Parameciidae</taxon>
        <taxon>Paramecium</taxon>
    </lineage>
</organism>
<gene>
    <name evidence="1" type="ORF">PSON_ATCC_30995.1.T3690004</name>
</gene>
<keyword evidence="2" id="KW-1185">Reference proteome</keyword>
<evidence type="ECO:0000313" key="1">
    <source>
        <dbReference type="EMBL" id="CAD8131081.1"/>
    </source>
</evidence>
<name>A0A8S1RQJ3_9CILI</name>
<reference evidence="1" key="1">
    <citation type="submission" date="2021-01" db="EMBL/GenBank/DDBJ databases">
        <authorList>
            <consortium name="Genoscope - CEA"/>
            <person name="William W."/>
        </authorList>
    </citation>
    <scope>NUCLEOTIDE SEQUENCE</scope>
</reference>
<dbReference type="Proteomes" id="UP000692954">
    <property type="component" value="Unassembled WGS sequence"/>
</dbReference>
<sequence length="355" mass="41096">MEQLISGVDLTTFKQQQKISVQNFEQIVMVSFDDNLSGGRKSLLKGCVDGSCTKLCQLGVADCSKSVPYVNMVIFYSKKNIVPGFSSNMRYDCMDCSENPSEWVESRLCSYGYEIVNGDSATSVFQKQNDSSSTLYFIVASNQQMTNILGREVNFPYIVQLCEGCEQFCNDDDEDDESCNFFEDYKNNDIDPQVGVSCLDGYYFENDNCLKSQNSCLKCNQKGCLICYKGYLLKNRAHCEQCPLGCLDCNFRFDEITIEYYECEQNDGLGKYYLPNLFLTSCETCDFGCSNCEFMTYNETGYPKIFNQRYESIYKKMKIMQRSNLIHNFKWKIMQKLQHSKLLIMLLRLRWNYYS</sequence>
<comment type="caution">
    <text evidence="1">The sequence shown here is derived from an EMBL/GenBank/DDBJ whole genome shotgun (WGS) entry which is preliminary data.</text>
</comment>
<protein>
    <submittedName>
        <fullName evidence="1">Uncharacterized protein</fullName>
    </submittedName>
</protein>
<dbReference type="EMBL" id="CAJJDN010000369">
    <property type="protein sequence ID" value="CAD8131081.1"/>
    <property type="molecule type" value="Genomic_DNA"/>
</dbReference>